<dbReference type="EMBL" id="CP042582">
    <property type="protein sequence ID" value="QEX22627.1"/>
    <property type="molecule type" value="Genomic_DNA"/>
</dbReference>
<accession>A0A5J6MZN8</accession>
<name>A0A5J6MZN8_9PROT</name>
<evidence type="ECO:0000313" key="2">
    <source>
        <dbReference type="Proteomes" id="UP000325797"/>
    </source>
</evidence>
<gene>
    <name evidence="1" type="ORF">FRZ61_25590</name>
</gene>
<keyword evidence="2" id="KW-1185">Reference proteome</keyword>
<sequence>MAAMGMAMGGAGRGAPRGIRRGASGCLDPGLGLFVERRAAAQHHDFFFHGSGRFFHGSGRNR</sequence>
<dbReference type="KEGG" id="hadh:FRZ61_25590"/>
<proteinExistence type="predicted"/>
<dbReference type="Proteomes" id="UP000325797">
    <property type="component" value="Chromosome"/>
</dbReference>
<organism evidence="1 2">
    <name type="scientific">Hypericibacter adhaerens</name>
    <dbReference type="NCBI Taxonomy" id="2602016"/>
    <lineage>
        <taxon>Bacteria</taxon>
        <taxon>Pseudomonadati</taxon>
        <taxon>Pseudomonadota</taxon>
        <taxon>Alphaproteobacteria</taxon>
        <taxon>Rhodospirillales</taxon>
        <taxon>Dongiaceae</taxon>
        <taxon>Hypericibacter</taxon>
    </lineage>
</organism>
<evidence type="ECO:0000313" key="1">
    <source>
        <dbReference type="EMBL" id="QEX22627.1"/>
    </source>
</evidence>
<protein>
    <submittedName>
        <fullName evidence="1">Uncharacterized protein</fullName>
    </submittedName>
</protein>
<reference evidence="1 2" key="1">
    <citation type="submission" date="2019-08" db="EMBL/GenBank/DDBJ databases">
        <title>Hyperibacter terrae gen. nov., sp. nov. and Hyperibacter viscosus sp. nov., two new members in the family Rhodospirillaceae isolated from the rhizosphere of Hypericum perforatum.</title>
        <authorList>
            <person name="Noviana Z."/>
        </authorList>
    </citation>
    <scope>NUCLEOTIDE SEQUENCE [LARGE SCALE GENOMIC DNA]</scope>
    <source>
        <strain evidence="1 2">R5959</strain>
    </source>
</reference>
<dbReference type="AlphaFoldDB" id="A0A5J6MZN8"/>